<accession>E3S3H5</accession>
<dbReference type="AlphaFoldDB" id="E3S3H5"/>
<dbReference type="HOGENOM" id="CLU_1982708_0_0_1"/>
<organism evidence="3">
    <name type="scientific">Pyrenophora teres f. teres (strain 0-1)</name>
    <name type="common">Barley net blotch fungus</name>
    <name type="synonym">Drechslera teres f. teres</name>
    <dbReference type="NCBI Taxonomy" id="861557"/>
    <lineage>
        <taxon>Eukaryota</taxon>
        <taxon>Fungi</taxon>
        <taxon>Dikarya</taxon>
        <taxon>Ascomycota</taxon>
        <taxon>Pezizomycotina</taxon>
        <taxon>Dothideomycetes</taxon>
        <taxon>Pleosporomycetidae</taxon>
        <taxon>Pleosporales</taxon>
        <taxon>Pleosporineae</taxon>
        <taxon>Pleosporaceae</taxon>
        <taxon>Pyrenophora</taxon>
    </lineage>
</organism>
<protein>
    <submittedName>
        <fullName evidence="2">Uncharacterized protein</fullName>
    </submittedName>
</protein>
<evidence type="ECO:0000256" key="1">
    <source>
        <dbReference type="SAM" id="MobiDB-lite"/>
    </source>
</evidence>
<dbReference type="Proteomes" id="UP000001067">
    <property type="component" value="Unassembled WGS sequence"/>
</dbReference>
<evidence type="ECO:0000313" key="2">
    <source>
        <dbReference type="EMBL" id="EFQ87474.1"/>
    </source>
</evidence>
<reference evidence="2 3" key="1">
    <citation type="journal article" date="2010" name="Genome Biol.">
        <title>A first genome assembly of the barley fungal pathogen Pyrenophora teres f. teres.</title>
        <authorList>
            <person name="Ellwood S.R."/>
            <person name="Liu Z."/>
            <person name="Syme R.A."/>
            <person name="Lai Z."/>
            <person name="Hane J.K."/>
            <person name="Keiper F."/>
            <person name="Moffat C.S."/>
            <person name="Oliver R.P."/>
            <person name="Friesen T.L."/>
        </authorList>
    </citation>
    <scope>NUCLEOTIDE SEQUENCE [LARGE SCALE GENOMIC DNA]</scope>
    <source>
        <strain evidence="2 3">0-1</strain>
    </source>
</reference>
<keyword evidence="3" id="KW-1185">Reference proteome</keyword>
<sequence length="126" mass="14208">MAIKHTHPATNYTSLCEPREVPVPQPFVSQRFVSRSSRDPELSGKVTQHQRHPGLVPLPKQLPLKRRLLPCHDDPCPPLYVNLLRSCAVIQPDHKFAIKNLDFESVFERRLKGRLQVGEGEVGASA</sequence>
<dbReference type="KEGG" id="pte:PTT_17020"/>
<evidence type="ECO:0000313" key="3">
    <source>
        <dbReference type="Proteomes" id="UP000001067"/>
    </source>
</evidence>
<feature type="region of interest" description="Disordered" evidence="1">
    <location>
        <begin position="32"/>
        <end position="57"/>
    </location>
</feature>
<name>E3S3H5_PYRTT</name>
<proteinExistence type="predicted"/>
<gene>
    <name evidence="2" type="ORF">PTT_17020</name>
</gene>
<dbReference type="EMBL" id="GL536985">
    <property type="protein sequence ID" value="EFQ87474.1"/>
    <property type="molecule type" value="Genomic_DNA"/>
</dbReference>